<feature type="transmembrane region" description="Helical" evidence="15">
    <location>
        <begin position="100"/>
        <end position="122"/>
    </location>
</feature>
<comment type="function">
    <text evidence="15">Catalyzes the third of the four reactions of the long-chain fatty acids elongation cycle. This endoplasmic reticulum-bound enzymatic process, allows the addition of two carbons to the chain of long- and very long-chain fatty acids/VLCFAs per cycle. This enzyme catalyzes the dehydration of the 3-hydroxyacyl-CoA intermediate into trans-2,3-enoyl-CoA, within each cycle of fatty acid elongation. Thereby, it participates to the production of VLCFAs of different chain lengths that are involved in multiple biological processes as precursors of membrane lipids and lipid mediators.</text>
</comment>
<proteinExistence type="inferred from homology"/>
<comment type="caution">
    <text evidence="16">The sequence shown here is derived from an EMBL/GenBank/DDBJ whole genome shotgun (WGS) entry which is preliminary data.</text>
</comment>
<evidence type="ECO:0000313" key="16">
    <source>
        <dbReference type="EMBL" id="KAG5270007.1"/>
    </source>
</evidence>
<keyword evidence="11 15" id="KW-0275">Fatty acid biosynthesis</keyword>
<evidence type="ECO:0000256" key="9">
    <source>
        <dbReference type="ARBA" id="ARBA00023098"/>
    </source>
</evidence>
<evidence type="ECO:0000256" key="6">
    <source>
        <dbReference type="ARBA" id="ARBA00022692"/>
    </source>
</evidence>
<evidence type="ECO:0000256" key="12">
    <source>
        <dbReference type="ARBA" id="ARBA00023239"/>
    </source>
</evidence>
<dbReference type="InterPro" id="IPR007482">
    <property type="entry name" value="Tyr_Pase-like_PTPLA"/>
</dbReference>
<keyword evidence="6 15" id="KW-0812">Transmembrane</keyword>
<keyword evidence="5 15" id="KW-0444">Lipid biosynthesis</keyword>
<evidence type="ECO:0000256" key="8">
    <source>
        <dbReference type="ARBA" id="ARBA00022989"/>
    </source>
</evidence>
<evidence type="ECO:0000256" key="13">
    <source>
        <dbReference type="ARBA" id="ARBA00023688"/>
    </source>
</evidence>
<accession>A0AAV6G9C3</accession>
<gene>
    <name evidence="16" type="ORF">AALO_G00187600</name>
</gene>
<dbReference type="AlphaFoldDB" id="A0AAV6G9C3"/>
<dbReference type="Pfam" id="PF04387">
    <property type="entry name" value="PTPLA"/>
    <property type="match status" value="1"/>
</dbReference>
<dbReference type="GO" id="GO:0102158">
    <property type="term" value="F:very-long-chain (3R)-3-hydroxyacyl-CoA dehydratase activity"/>
    <property type="evidence" value="ECO:0007669"/>
    <property type="project" value="UniProtKB-EC"/>
</dbReference>
<name>A0AAV6G9C3_9TELE</name>
<feature type="transmembrane region" description="Helical" evidence="15">
    <location>
        <begin position="28"/>
        <end position="52"/>
    </location>
</feature>
<dbReference type="GO" id="GO:0030497">
    <property type="term" value="P:fatty acid elongation"/>
    <property type="evidence" value="ECO:0007669"/>
    <property type="project" value="TreeGrafter"/>
</dbReference>
<comment type="similarity">
    <text evidence="3 15">Belongs to the very long-chain fatty acids dehydratase HACD family.</text>
</comment>
<evidence type="ECO:0000256" key="2">
    <source>
        <dbReference type="ARBA" id="ARBA00005194"/>
    </source>
</evidence>
<keyword evidence="8 15" id="KW-1133">Transmembrane helix</keyword>
<dbReference type="Proteomes" id="UP000823561">
    <property type="component" value="Chromosome 14"/>
</dbReference>
<dbReference type="PANTHER" id="PTHR11035:SF20">
    <property type="entry name" value="VERY-LONG-CHAIN (3R)-3-HYDROXYACYL-COA DEHYDRATASE 3"/>
    <property type="match status" value="1"/>
</dbReference>
<evidence type="ECO:0000256" key="4">
    <source>
        <dbReference type="ARBA" id="ARBA00013122"/>
    </source>
</evidence>
<keyword evidence="12 15" id="KW-0456">Lyase</keyword>
<evidence type="ECO:0000256" key="14">
    <source>
        <dbReference type="ARBA" id="ARBA00023727"/>
    </source>
</evidence>
<evidence type="ECO:0000256" key="5">
    <source>
        <dbReference type="ARBA" id="ARBA00022516"/>
    </source>
</evidence>
<comment type="subcellular location">
    <subcellularLocation>
        <location evidence="15">Endoplasmic reticulum membrane</location>
        <topology evidence="15">Multi-pass membrane protein</topology>
    </subcellularLocation>
    <subcellularLocation>
        <location evidence="1">Membrane</location>
        <topology evidence="1">Multi-pass membrane protein</topology>
    </subcellularLocation>
</comment>
<evidence type="ECO:0000256" key="15">
    <source>
        <dbReference type="RuleBase" id="RU363109"/>
    </source>
</evidence>
<keyword evidence="17" id="KW-1185">Reference proteome</keyword>
<organism evidence="16 17">
    <name type="scientific">Alosa alosa</name>
    <name type="common">allis shad</name>
    <dbReference type="NCBI Taxonomy" id="278164"/>
    <lineage>
        <taxon>Eukaryota</taxon>
        <taxon>Metazoa</taxon>
        <taxon>Chordata</taxon>
        <taxon>Craniata</taxon>
        <taxon>Vertebrata</taxon>
        <taxon>Euteleostomi</taxon>
        <taxon>Actinopterygii</taxon>
        <taxon>Neopterygii</taxon>
        <taxon>Teleostei</taxon>
        <taxon>Clupei</taxon>
        <taxon>Clupeiformes</taxon>
        <taxon>Clupeoidei</taxon>
        <taxon>Clupeidae</taxon>
        <taxon>Alosa</taxon>
    </lineage>
</organism>
<dbReference type="EC" id="4.2.1.134" evidence="4 15"/>
<keyword evidence="7 15" id="KW-0276">Fatty acid metabolism</keyword>
<comment type="pathway">
    <text evidence="2 15">Lipid metabolism; fatty acid biosynthesis.</text>
</comment>
<dbReference type="PANTHER" id="PTHR11035">
    <property type="entry name" value="VERY-LONG-CHAIN (3R)-3-HYDROXYACYL-COA DEHYDRATASE"/>
    <property type="match status" value="1"/>
</dbReference>
<evidence type="ECO:0000256" key="10">
    <source>
        <dbReference type="ARBA" id="ARBA00023136"/>
    </source>
</evidence>
<keyword evidence="15" id="KW-0256">Endoplasmic reticulum</keyword>
<protein>
    <recommendedName>
        <fullName evidence="4 15">Very-long-chain (3R)-3-hydroxyacyl-CoA dehydratase</fullName>
        <ecNumber evidence="4 15">4.2.1.134</ecNumber>
    </recommendedName>
</protein>
<comment type="catalytic activity">
    <reaction evidence="13">
        <text>(3R)-hydroxyhexadecanoyl-CoA = (2E)-hexadecenoyl-CoA + H2O</text>
        <dbReference type="Rhea" id="RHEA:39159"/>
        <dbReference type="ChEBI" id="CHEBI:15377"/>
        <dbReference type="ChEBI" id="CHEBI:61526"/>
        <dbReference type="ChEBI" id="CHEBI:74278"/>
    </reaction>
    <physiologicalReaction direction="left-to-right" evidence="13">
        <dbReference type="Rhea" id="RHEA:39160"/>
    </physiologicalReaction>
</comment>
<feature type="transmembrane region" description="Helical" evidence="15">
    <location>
        <begin position="73"/>
        <end position="94"/>
    </location>
</feature>
<dbReference type="EMBL" id="JADWDJ010000014">
    <property type="protein sequence ID" value="KAG5270007.1"/>
    <property type="molecule type" value="Genomic_DNA"/>
</dbReference>
<dbReference type="GO" id="GO:0042761">
    <property type="term" value="P:very long-chain fatty acid biosynthetic process"/>
    <property type="evidence" value="ECO:0007669"/>
    <property type="project" value="TreeGrafter"/>
</dbReference>
<sequence>MVCVWSEIDTPSIAEMTRNSPEPVTRDVMAILMKIYLFTYNLIQFLGFVWIFSKMTARLVLEGKESVYHTFKFCWTTMFICQILAVVEVINPALGLVNTAVFPAMVQVMGRNVILFVIFGSLAEMQNRVVVFFVFYLWSTIEIFRYPFYMLASIGLEWRLLTWLRYTVWTLLYPLGTVAEAVAVVQSLSLFDASGLYSIPLPAALGQSISFSLTLKLYLFVMFLGLFINMRHLISQRRRHFLRRELKVD</sequence>
<evidence type="ECO:0000256" key="1">
    <source>
        <dbReference type="ARBA" id="ARBA00004141"/>
    </source>
</evidence>
<feature type="transmembrane region" description="Helical" evidence="15">
    <location>
        <begin position="129"/>
        <end position="148"/>
    </location>
</feature>
<keyword evidence="10 15" id="KW-0472">Membrane</keyword>
<comment type="catalytic activity">
    <reaction evidence="14">
        <text>a very-long-chain (3R)-3-hydroxyacyl-CoA = a very-long-chain (2E)-enoyl-CoA + H2O</text>
        <dbReference type="Rhea" id="RHEA:45812"/>
        <dbReference type="ChEBI" id="CHEBI:15377"/>
        <dbReference type="ChEBI" id="CHEBI:83728"/>
        <dbReference type="ChEBI" id="CHEBI:85440"/>
        <dbReference type="EC" id="4.2.1.134"/>
    </reaction>
    <physiologicalReaction direction="left-to-right" evidence="14">
        <dbReference type="Rhea" id="RHEA:45813"/>
    </physiologicalReaction>
</comment>
<dbReference type="GO" id="GO:0005789">
    <property type="term" value="C:endoplasmic reticulum membrane"/>
    <property type="evidence" value="ECO:0007669"/>
    <property type="project" value="UniProtKB-SubCell"/>
</dbReference>
<evidence type="ECO:0000256" key="11">
    <source>
        <dbReference type="ARBA" id="ARBA00023160"/>
    </source>
</evidence>
<evidence type="ECO:0000313" key="17">
    <source>
        <dbReference type="Proteomes" id="UP000823561"/>
    </source>
</evidence>
<dbReference type="GO" id="GO:0030148">
    <property type="term" value="P:sphingolipid biosynthetic process"/>
    <property type="evidence" value="ECO:0007669"/>
    <property type="project" value="TreeGrafter"/>
</dbReference>
<reference evidence="16" key="1">
    <citation type="submission" date="2020-10" db="EMBL/GenBank/DDBJ databases">
        <title>Chromosome-scale genome assembly of the Allis shad, Alosa alosa.</title>
        <authorList>
            <person name="Margot Z."/>
            <person name="Christophe K."/>
            <person name="Cabau C."/>
            <person name="Louis A."/>
            <person name="Berthelot C."/>
            <person name="Parey E."/>
            <person name="Roest Crollius H."/>
            <person name="Montfort J."/>
            <person name="Robinson-Rechavi M."/>
            <person name="Bucao C."/>
            <person name="Bouchez O."/>
            <person name="Gislard M."/>
            <person name="Lluch J."/>
            <person name="Milhes M."/>
            <person name="Lampietro C."/>
            <person name="Lopez Roques C."/>
            <person name="Donnadieu C."/>
            <person name="Braasch I."/>
            <person name="Desvignes T."/>
            <person name="Postlethwait J."/>
            <person name="Bobe J."/>
            <person name="Guiguen Y."/>
        </authorList>
    </citation>
    <scope>NUCLEOTIDE SEQUENCE</scope>
    <source>
        <strain evidence="16">M-15738</strain>
        <tissue evidence="16">Blood</tissue>
    </source>
</reference>
<evidence type="ECO:0000256" key="3">
    <source>
        <dbReference type="ARBA" id="ARBA00007811"/>
    </source>
</evidence>
<evidence type="ECO:0000256" key="7">
    <source>
        <dbReference type="ARBA" id="ARBA00022832"/>
    </source>
</evidence>
<feature type="transmembrane region" description="Helical" evidence="15">
    <location>
        <begin position="217"/>
        <end position="234"/>
    </location>
</feature>
<keyword evidence="9 15" id="KW-0443">Lipid metabolism</keyword>